<keyword evidence="2" id="KW-0812">Transmembrane</keyword>
<accession>A0A3N6N058</accession>
<evidence type="ECO:0000256" key="2">
    <source>
        <dbReference type="SAM" id="Phobius"/>
    </source>
</evidence>
<organism evidence="3 4">
    <name type="scientific">Natrarchaeobius chitinivorans</name>
    <dbReference type="NCBI Taxonomy" id="1679083"/>
    <lineage>
        <taxon>Archaea</taxon>
        <taxon>Methanobacteriati</taxon>
        <taxon>Methanobacteriota</taxon>
        <taxon>Stenosarchaea group</taxon>
        <taxon>Halobacteria</taxon>
        <taxon>Halobacteriales</taxon>
        <taxon>Natrialbaceae</taxon>
        <taxon>Natrarchaeobius</taxon>
    </lineage>
</organism>
<keyword evidence="2" id="KW-1133">Transmembrane helix</keyword>
<evidence type="ECO:0000256" key="1">
    <source>
        <dbReference type="SAM" id="MobiDB-lite"/>
    </source>
</evidence>
<dbReference type="AlphaFoldDB" id="A0A3N6N058"/>
<comment type="caution">
    <text evidence="3">The sequence shown here is derived from an EMBL/GenBank/DDBJ whole genome shotgun (WGS) entry which is preliminary data.</text>
</comment>
<dbReference type="EMBL" id="REFZ01000005">
    <property type="protein sequence ID" value="RQH00817.1"/>
    <property type="molecule type" value="Genomic_DNA"/>
</dbReference>
<feature type="compositionally biased region" description="Basic and acidic residues" evidence="1">
    <location>
        <begin position="106"/>
        <end position="118"/>
    </location>
</feature>
<name>A0A3N6N058_NATCH</name>
<keyword evidence="4" id="KW-1185">Reference proteome</keyword>
<protein>
    <submittedName>
        <fullName evidence="3">Uncharacterized protein</fullName>
    </submittedName>
</protein>
<reference evidence="3 4" key="1">
    <citation type="submission" date="2018-10" db="EMBL/GenBank/DDBJ databases">
        <title>Natrarchaeobius chitinivorans gen. nov., sp. nov., and Natrarchaeobius haloalkaliphilus sp. nov., alkaliphilic, chitin-utilizing haloarchaea from hypersaline alkaline lakes.</title>
        <authorList>
            <person name="Sorokin D.Y."/>
            <person name="Elcheninov A.G."/>
            <person name="Kostrikina N.A."/>
            <person name="Bale N.J."/>
            <person name="Sinninghe Damste J.S."/>
            <person name="Khijniak T.V."/>
            <person name="Kublanov I.V."/>
            <person name="Toshchakov S.V."/>
        </authorList>
    </citation>
    <scope>NUCLEOTIDE SEQUENCE [LARGE SCALE GENOMIC DNA]</scope>
    <source>
        <strain evidence="3 4">AArcht7</strain>
    </source>
</reference>
<evidence type="ECO:0000313" key="3">
    <source>
        <dbReference type="EMBL" id="RQH00817.1"/>
    </source>
</evidence>
<keyword evidence="2" id="KW-0472">Membrane</keyword>
<evidence type="ECO:0000313" key="4">
    <source>
        <dbReference type="Proteomes" id="UP000281431"/>
    </source>
</evidence>
<feature type="transmembrane region" description="Helical" evidence="2">
    <location>
        <begin position="38"/>
        <end position="56"/>
    </location>
</feature>
<proteinExistence type="predicted"/>
<dbReference type="Proteomes" id="UP000281431">
    <property type="component" value="Unassembled WGS sequence"/>
</dbReference>
<sequence>MNSSTSDPSAGSPGRRLGLGFAVVLIGSSLFARSVGLVSLPALVGLAVLLGVVVLWRRATRGSDSTNEDDSSVWNAIPNRQYQGRHVESGGLARSEQEAALADVQQRADELSDDPSRE</sequence>
<feature type="region of interest" description="Disordered" evidence="1">
    <location>
        <begin position="87"/>
        <end position="118"/>
    </location>
</feature>
<gene>
    <name evidence="3" type="ORF">EA472_09280</name>
</gene>
<dbReference type="OrthoDB" id="306439at2157"/>